<dbReference type="Proteomes" id="UP000199611">
    <property type="component" value="Unassembled WGS sequence"/>
</dbReference>
<name>A0A1I4S8J2_9BACT</name>
<accession>A0A1I4S8J2</accession>
<organism evidence="1 2">
    <name type="scientific">Thermodesulforhabdus norvegica</name>
    <dbReference type="NCBI Taxonomy" id="39841"/>
    <lineage>
        <taxon>Bacteria</taxon>
        <taxon>Pseudomonadati</taxon>
        <taxon>Thermodesulfobacteriota</taxon>
        <taxon>Syntrophobacteria</taxon>
        <taxon>Syntrophobacterales</taxon>
        <taxon>Thermodesulforhabdaceae</taxon>
        <taxon>Thermodesulforhabdus</taxon>
    </lineage>
</organism>
<reference evidence="1 2" key="1">
    <citation type="submission" date="2016-10" db="EMBL/GenBank/DDBJ databases">
        <authorList>
            <person name="de Groot N.N."/>
        </authorList>
    </citation>
    <scope>NUCLEOTIDE SEQUENCE [LARGE SCALE GENOMIC DNA]</scope>
    <source>
        <strain evidence="1 2">DSM 9990</strain>
    </source>
</reference>
<keyword evidence="2" id="KW-1185">Reference proteome</keyword>
<sequence>MESFLKALFLFFLVVAITYGCSRTEPLDYDELMPEELEILVRSGKTGLMPRLCYAYARAYLETPYEEWWVVGEDYKEEIKGRFTAYCADLYKSTGDSTAACYLENYYRSTVEEGEIYLAELIYYRKGCGKSDPVEVFLQSDARVLAVVEHIPSTLTYLKNATSDYDLYTRIDRAVNLFNRYLSDLKTAQENAVLYQNYVPALIESLKGLNTTFIRLKLSLKNLLNSTYVTEVIAEISRIRSLIEDLSTDVSLLSGHINKIKMTTADAYRTNKDIMLKVGKELEQFRQNKEKFLQEYNRYLE</sequence>
<proteinExistence type="predicted"/>
<gene>
    <name evidence="1" type="ORF">SAMN05660836_00823</name>
</gene>
<protein>
    <submittedName>
        <fullName evidence="1">Uncharacterized protein</fullName>
    </submittedName>
</protein>
<evidence type="ECO:0000313" key="2">
    <source>
        <dbReference type="Proteomes" id="UP000199611"/>
    </source>
</evidence>
<dbReference type="PROSITE" id="PS51257">
    <property type="entry name" value="PROKAR_LIPOPROTEIN"/>
    <property type="match status" value="1"/>
</dbReference>
<dbReference type="STRING" id="39841.SAMN05660836_00823"/>
<dbReference type="EMBL" id="FOUU01000002">
    <property type="protein sequence ID" value="SFM60807.1"/>
    <property type="molecule type" value="Genomic_DNA"/>
</dbReference>
<evidence type="ECO:0000313" key="1">
    <source>
        <dbReference type="EMBL" id="SFM60807.1"/>
    </source>
</evidence>
<dbReference type="AlphaFoldDB" id="A0A1I4S8J2"/>